<name>A0A3Q0JJD2_DIACI</name>
<dbReference type="Proteomes" id="UP000079169">
    <property type="component" value="Unplaced"/>
</dbReference>
<organism evidence="2 3">
    <name type="scientific">Diaphorina citri</name>
    <name type="common">Asian citrus psyllid</name>
    <dbReference type="NCBI Taxonomy" id="121845"/>
    <lineage>
        <taxon>Eukaryota</taxon>
        <taxon>Metazoa</taxon>
        <taxon>Ecdysozoa</taxon>
        <taxon>Arthropoda</taxon>
        <taxon>Hexapoda</taxon>
        <taxon>Insecta</taxon>
        <taxon>Pterygota</taxon>
        <taxon>Neoptera</taxon>
        <taxon>Paraneoptera</taxon>
        <taxon>Hemiptera</taxon>
        <taxon>Sternorrhyncha</taxon>
        <taxon>Psylloidea</taxon>
        <taxon>Psyllidae</taxon>
        <taxon>Diaphorininae</taxon>
        <taxon>Diaphorina</taxon>
    </lineage>
</organism>
<feature type="compositionally biased region" description="Polar residues" evidence="1">
    <location>
        <begin position="78"/>
        <end position="89"/>
    </location>
</feature>
<feature type="compositionally biased region" description="Polar residues" evidence="1">
    <location>
        <begin position="129"/>
        <end position="144"/>
    </location>
</feature>
<feature type="compositionally biased region" description="Basic and acidic residues" evidence="1">
    <location>
        <begin position="406"/>
        <end position="417"/>
    </location>
</feature>
<reference evidence="3" key="1">
    <citation type="submission" date="2025-08" db="UniProtKB">
        <authorList>
            <consortium name="RefSeq"/>
        </authorList>
    </citation>
    <scope>IDENTIFICATION</scope>
</reference>
<evidence type="ECO:0000313" key="3">
    <source>
        <dbReference type="RefSeq" id="XP_026687243.1"/>
    </source>
</evidence>
<sequence>MLNSITDMKTMRAHSLSELLNNEIRKNAIFNDQENLIDPKPDEKFQNLPLFDDTTPSHIPESNSDPKKILDQLLSDLSNTEVPSTTSEVVNIPEKLPERKDEPQASPAPEQLEPIVIKHTQKVHETKPSESSSPKLDNQATEENGSITKMRIKISMHNNDNNDTFEYKKQLKDSSPISNLLDTLWKTTIPVLVKNNKVSVHPRIEYDDMSKVLPEMPLLLNKISEVHRPGHVTVIIMNPKNVKVDRDLVRKTKICCEFRHILIGNVKSKEPSHPEPFPVDFPSDLQKMLDSLLKPTVNEAESEPSVEDERSTDDIDSPWSTNEKNIVSSIMNNLHLFYGPEHISAISFNPKHIMQKKNPKLVHIRIKISSSRFREKAHHPASSGLEHFFDDDRKPSSVDPFESEEDPRNVFDNDLGPNHHEVNPELIHLGPQIQQIPFHLEVHQLHHQRPKVTVNEFPLRHFLDDHEPLRHLERPKKTTLFYFVLHHRRPEVSPASNLHTLLRDIFNIPQREDLAAQPHFNGPVDIPQAMFRLPHMNGAHESVPLSFHHGSHVTPSHHESSTLFNDFFHEFPPMNEPSNAFEPSDEEFEDQFEPPQLWESLPHRLPPTHGPTKGVLSFPRDEPSVSDEMEPPPLGIFKMFNTQGMRLFPHDQFGDLPVRVTHTPFGLSVGHTPENVGRMGSPLSSSRIPIMGSSEDIN</sequence>
<dbReference type="RefSeq" id="XP_026687243.1">
    <property type="nucleotide sequence ID" value="XM_026831442.1"/>
</dbReference>
<protein>
    <submittedName>
        <fullName evidence="3">Uncharacterized protein LOC103520248</fullName>
    </submittedName>
</protein>
<feature type="compositionally biased region" description="Basic and acidic residues" evidence="1">
    <location>
        <begin position="387"/>
        <end position="396"/>
    </location>
</feature>
<dbReference type="GeneID" id="103520248"/>
<feature type="region of interest" description="Disordered" evidence="1">
    <location>
        <begin position="78"/>
        <end position="144"/>
    </location>
</feature>
<feature type="region of interest" description="Disordered" evidence="1">
    <location>
        <begin position="373"/>
        <end position="417"/>
    </location>
</feature>
<proteinExistence type="predicted"/>
<keyword evidence="2" id="KW-1185">Reference proteome</keyword>
<dbReference type="AlphaFoldDB" id="A0A3Q0JJD2"/>
<gene>
    <name evidence="3" type="primary">LOC103520248</name>
</gene>
<feature type="region of interest" description="Disordered" evidence="1">
    <location>
        <begin position="671"/>
        <end position="698"/>
    </location>
</feature>
<evidence type="ECO:0000256" key="1">
    <source>
        <dbReference type="SAM" id="MobiDB-lite"/>
    </source>
</evidence>
<evidence type="ECO:0000313" key="2">
    <source>
        <dbReference type="Proteomes" id="UP000079169"/>
    </source>
</evidence>
<accession>A0A3Q0JJD2</accession>
<dbReference type="KEGG" id="dci:103520248"/>
<dbReference type="PaxDb" id="121845-A0A3Q0JJD2"/>
<feature type="region of interest" description="Disordered" evidence="1">
    <location>
        <begin position="296"/>
        <end position="320"/>
    </location>
</feature>